<keyword evidence="4" id="KW-1185">Reference proteome</keyword>
<feature type="region of interest" description="Disordered" evidence="1">
    <location>
        <begin position="197"/>
        <end position="218"/>
    </location>
</feature>
<protein>
    <submittedName>
        <fullName evidence="3">Lipoprotein</fullName>
    </submittedName>
</protein>
<reference evidence="3" key="1">
    <citation type="submission" date="2021-01" db="EMBL/GenBank/DDBJ databases">
        <title>Whole genome shotgun sequence of Planotetraspora thailandica NBRC 104271.</title>
        <authorList>
            <person name="Komaki H."/>
            <person name="Tamura T."/>
        </authorList>
    </citation>
    <scope>NUCLEOTIDE SEQUENCE</scope>
    <source>
        <strain evidence="3">NBRC 104271</strain>
    </source>
</reference>
<gene>
    <name evidence="3" type="ORF">Pth03_13130</name>
</gene>
<accession>A0A8J3XU68</accession>
<sequence>MKSYVLRAVVAAAVAGVALSGCGGPVQAGAAALVGDERISASDLNATIDAFRKDLAANKMTEQQLQLSLPLPQMILLNMANNKQFEELAQQKGITVPQGEVDAWIAQQGGQEQIDKALLASGIPLSNGGDAVRAVIIRTDLMQQYGAGADEQSQQAALAKVTQEADAKVPLRFSPRYGKFDPQQGFLPDTRFGAVAKPAPVAPAPDAGAPDATAPDAG</sequence>
<dbReference type="Proteomes" id="UP000605992">
    <property type="component" value="Unassembled WGS sequence"/>
</dbReference>
<dbReference type="PROSITE" id="PS51257">
    <property type="entry name" value="PROKAR_LIPOPROTEIN"/>
    <property type="match status" value="1"/>
</dbReference>
<evidence type="ECO:0000313" key="3">
    <source>
        <dbReference type="EMBL" id="GII52924.1"/>
    </source>
</evidence>
<comment type="caution">
    <text evidence="3">The sequence shown here is derived from an EMBL/GenBank/DDBJ whole genome shotgun (WGS) entry which is preliminary data.</text>
</comment>
<name>A0A8J3XU68_9ACTN</name>
<organism evidence="3 4">
    <name type="scientific">Planotetraspora thailandica</name>
    <dbReference type="NCBI Taxonomy" id="487172"/>
    <lineage>
        <taxon>Bacteria</taxon>
        <taxon>Bacillati</taxon>
        <taxon>Actinomycetota</taxon>
        <taxon>Actinomycetes</taxon>
        <taxon>Streptosporangiales</taxon>
        <taxon>Streptosporangiaceae</taxon>
        <taxon>Planotetraspora</taxon>
    </lineage>
</organism>
<evidence type="ECO:0000256" key="1">
    <source>
        <dbReference type="SAM" id="MobiDB-lite"/>
    </source>
</evidence>
<dbReference type="SUPFAM" id="SSF109998">
    <property type="entry name" value="Triger factor/SurA peptide-binding domain-like"/>
    <property type="match status" value="1"/>
</dbReference>
<feature type="signal peptide" evidence="2">
    <location>
        <begin position="1"/>
        <end position="28"/>
    </location>
</feature>
<dbReference type="Pfam" id="PF13624">
    <property type="entry name" value="SurA_N_3"/>
    <property type="match status" value="1"/>
</dbReference>
<dbReference type="RefSeq" id="WP_203943196.1">
    <property type="nucleotide sequence ID" value="NZ_BOOR01000007.1"/>
</dbReference>
<keyword evidence="2" id="KW-0732">Signal</keyword>
<evidence type="ECO:0000313" key="4">
    <source>
        <dbReference type="Proteomes" id="UP000605992"/>
    </source>
</evidence>
<dbReference type="EMBL" id="BOOR01000007">
    <property type="protein sequence ID" value="GII52924.1"/>
    <property type="molecule type" value="Genomic_DNA"/>
</dbReference>
<dbReference type="Gene3D" id="1.10.4030.10">
    <property type="entry name" value="Porin chaperone SurA, peptide-binding domain"/>
    <property type="match status" value="1"/>
</dbReference>
<proteinExistence type="predicted"/>
<dbReference type="AlphaFoldDB" id="A0A8J3XU68"/>
<dbReference type="InterPro" id="IPR027304">
    <property type="entry name" value="Trigger_fact/SurA_dom_sf"/>
</dbReference>
<evidence type="ECO:0000256" key="2">
    <source>
        <dbReference type="SAM" id="SignalP"/>
    </source>
</evidence>
<feature type="chain" id="PRO_5038712928" evidence="2">
    <location>
        <begin position="29"/>
        <end position="218"/>
    </location>
</feature>
<keyword evidence="3" id="KW-0449">Lipoprotein</keyword>